<name>A0AA37IM41_9BURK</name>
<organism evidence="1 2">
    <name type="scientific">Caballeronia novacaledonica</name>
    <dbReference type="NCBI Taxonomy" id="1544861"/>
    <lineage>
        <taxon>Bacteria</taxon>
        <taxon>Pseudomonadati</taxon>
        <taxon>Pseudomonadota</taxon>
        <taxon>Betaproteobacteria</taxon>
        <taxon>Burkholderiales</taxon>
        <taxon>Burkholderiaceae</taxon>
        <taxon>Caballeronia</taxon>
    </lineage>
</organism>
<sequence length="79" mass="8533">MDSFKRRAVAIWLAGRPKTSQGTAIAEAAASSAYNYNLPTENILRAISIGGVGKESIKACGLDWVVKRRRQLLLAATDN</sequence>
<accession>A0AA37IM41</accession>
<gene>
    <name evidence="1" type="ORF">CBA19CS42_32340</name>
</gene>
<evidence type="ECO:0000313" key="2">
    <source>
        <dbReference type="Proteomes" id="UP001055111"/>
    </source>
</evidence>
<dbReference type="EMBL" id="BPUS01000021">
    <property type="protein sequence ID" value="GJH29306.1"/>
    <property type="molecule type" value="Genomic_DNA"/>
</dbReference>
<reference evidence="1" key="1">
    <citation type="submission" date="2022-09" db="EMBL/GenBank/DDBJ databases">
        <title>Isolation and characterization of 3-chlorobenzoate degrading bacteria from soils in Shizuoka.</title>
        <authorList>
            <person name="Ifat A."/>
            <person name="Ogawa N."/>
            <person name="Kimbara K."/>
            <person name="Moriuchi R."/>
            <person name="Dohra H."/>
            <person name="Shintani M."/>
        </authorList>
    </citation>
    <scope>NUCLEOTIDE SEQUENCE</scope>
    <source>
        <strain evidence="1">19CS4-2</strain>
    </source>
</reference>
<protein>
    <submittedName>
        <fullName evidence="1">Uncharacterized protein</fullName>
    </submittedName>
</protein>
<proteinExistence type="predicted"/>
<dbReference type="AlphaFoldDB" id="A0AA37IM41"/>
<comment type="caution">
    <text evidence="1">The sequence shown here is derived from an EMBL/GenBank/DDBJ whole genome shotgun (WGS) entry which is preliminary data.</text>
</comment>
<dbReference type="Proteomes" id="UP001055111">
    <property type="component" value="Unassembled WGS sequence"/>
</dbReference>
<evidence type="ECO:0000313" key="1">
    <source>
        <dbReference type="EMBL" id="GJH29306.1"/>
    </source>
</evidence>
<dbReference type="RefSeq" id="WP_238216536.1">
    <property type="nucleotide sequence ID" value="NZ_BPUS01000021.1"/>
</dbReference>